<comment type="caution">
    <text evidence="3">The sequence shown here is derived from an EMBL/GenBank/DDBJ whole genome shotgun (WGS) entry which is preliminary data.</text>
</comment>
<dbReference type="Pfam" id="PF25547">
    <property type="entry name" value="WXG100_2"/>
    <property type="match status" value="1"/>
</dbReference>
<gene>
    <name evidence="3" type="ORF">GS453_17825</name>
</gene>
<sequence length="299" mass="29738">MGIEIPGSLRAVASLASGQDWPEADETSLRRLSDAWESVATDVERIGAGGDDAMQAALAGVAGAVNQAMTSHWATVGGSDGAIKQLVGLCRELADACESTAADVEEAKLTIIAALVALAAQIAALTASAVATFGASTAAIPAAQVATQLTIRTIITELLRRVAQEVAVSVVREVAIAGGIQVYQLAQGQRDGLDFGALGKEALGAAAEGVVTGLLGREGAGGMVLDGVENAAGRRVATGVAVDLTTGGVGAAAGDLVKGEDVSVESVLKGAVLEASDGMREGGRVPEPASPPSSSLNMN</sequence>
<protein>
    <recommendedName>
        <fullName evidence="2">Outer membrane channel protein CpnT-like N-terminal domain-containing protein</fullName>
    </recommendedName>
</protein>
<feature type="domain" description="Outer membrane channel protein CpnT-like N-terminal" evidence="2">
    <location>
        <begin position="11"/>
        <end position="149"/>
    </location>
</feature>
<name>A0AAP2AQ39_RHOHA</name>
<evidence type="ECO:0000259" key="2">
    <source>
        <dbReference type="Pfam" id="PF25547"/>
    </source>
</evidence>
<reference evidence="3" key="1">
    <citation type="submission" date="2019-11" db="EMBL/GenBank/DDBJ databases">
        <title>Spread of Macrolides and rifampicin resistant Rhodococcus equi in clinical isolates in the USA.</title>
        <authorList>
            <person name="Alvarez-Narvaez S."/>
            <person name="Huber L."/>
            <person name="Cohen N.D."/>
            <person name="Slovis N."/>
            <person name="Greiter M."/>
            <person name="Giguere S."/>
            <person name="Hart K."/>
        </authorList>
    </citation>
    <scope>NUCLEOTIDE SEQUENCE</scope>
    <source>
        <strain evidence="3">Lh_38</strain>
    </source>
</reference>
<dbReference type="EMBL" id="WUXD01000043">
    <property type="protein sequence ID" value="MBM4628601.1"/>
    <property type="molecule type" value="Genomic_DNA"/>
</dbReference>
<evidence type="ECO:0000313" key="4">
    <source>
        <dbReference type="Proteomes" id="UP000738270"/>
    </source>
</evidence>
<evidence type="ECO:0000313" key="3">
    <source>
        <dbReference type="EMBL" id="MBM4628601.1"/>
    </source>
</evidence>
<evidence type="ECO:0000256" key="1">
    <source>
        <dbReference type="SAM" id="MobiDB-lite"/>
    </source>
</evidence>
<proteinExistence type="predicted"/>
<dbReference type="InterPro" id="IPR057746">
    <property type="entry name" value="CpnT-like_N"/>
</dbReference>
<feature type="region of interest" description="Disordered" evidence="1">
    <location>
        <begin position="278"/>
        <end position="299"/>
    </location>
</feature>
<dbReference type="Proteomes" id="UP000738270">
    <property type="component" value="Unassembled WGS sequence"/>
</dbReference>
<organism evidence="3 4">
    <name type="scientific">Rhodococcus hoagii</name>
    <name type="common">Corynebacterium equii</name>
    <dbReference type="NCBI Taxonomy" id="43767"/>
    <lineage>
        <taxon>Bacteria</taxon>
        <taxon>Bacillati</taxon>
        <taxon>Actinomycetota</taxon>
        <taxon>Actinomycetes</taxon>
        <taxon>Mycobacteriales</taxon>
        <taxon>Nocardiaceae</taxon>
        <taxon>Prescottella</taxon>
    </lineage>
</organism>
<accession>A0AAP2AQ39</accession>
<dbReference type="AlphaFoldDB" id="A0AAP2AQ39"/>